<dbReference type="EMBL" id="UARG01000017">
    <property type="protein sequence ID" value="SQA78159.1"/>
    <property type="molecule type" value="Genomic_DNA"/>
</dbReference>
<evidence type="ECO:0000313" key="3">
    <source>
        <dbReference type="Proteomes" id="UP000249891"/>
    </source>
</evidence>
<dbReference type="EMBL" id="UARG01000025">
    <property type="protein sequence ID" value="SQA94371.1"/>
    <property type="molecule type" value="Genomic_DNA"/>
</dbReference>
<dbReference type="RefSeq" id="WP_016478340.1">
    <property type="nucleotide sequence ID" value="NZ_UARG01000017.1"/>
</dbReference>
<accession>A0A2X2TKL4</accession>
<dbReference type="PROSITE" id="PS51257">
    <property type="entry name" value="PROKAR_LIPOPROTEIN"/>
    <property type="match status" value="1"/>
</dbReference>
<reference evidence="1 3" key="1">
    <citation type="submission" date="2018-06" db="EMBL/GenBank/DDBJ databases">
        <authorList>
            <consortium name="Pathogen Informatics"/>
            <person name="Doyle S."/>
        </authorList>
    </citation>
    <scope>NUCLEOTIDE SEQUENCE [LARGE SCALE GENOMIC DNA]</scope>
    <source>
        <strain evidence="1 3">NCTC11546</strain>
    </source>
</reference>
<gene>
    <name evidence="1" type="ORF">NCTC11546_01387</name>
    <name evidence="2" type="ORF">NCTC11546_02541</name>
</gene>
<proteinExistence type="predicted"/>
<name>A0A2X2TKL4_CAPOC</name>
<evidence type="ECO:0008006" key="4">
    <source>
        <dbReference type="Google" id="ProtNLM"/>
    </source>
</evidence>
<sequence length="256" mass="29772">MRRTVIISMILIAFVGCKTHIKPSTDLEENQLHGKVKQMLELTYYYGNVDRVYFEEKTKASDSVLYTFDEKGYYTEAVHLTPPDDNEAEQTPRNIYVTRSADEVKTTAYNSDGDILYQSISKLNPEGLELTRTDVFKKDDEKIVMNYTYDHTNLKTEINIEHKDGNKQKNVLTYNKKGQVIKGAFYSGSKDELFLTSTYTYNSKGYLEKREQKYFTGLIVTTTYQYEYDTQGSAIVVKEYEDGKLTTTKKRIIEYY</sequence>
<organism evidence="1 3">
    <name type="scientific">Capnocytophaga ochracea</name>
    <dbReference type="NCBI Taxonomy" id="1018"/>
    <lineage>
        <taxon>Bacteria</taxon>
        <taxon>Pseudomonadati</taxon>
        <taxon>Bacteroidota</taxon>
        <taxon>Flavobacteriia</taxon>
        <taxon>Flavobacteriales</taxon>
        <taxon>Flavobacteriaceae</taxon>
        <taxon>Capnocytophaga</taxon>
    </lineage>
</organism>
<evidence type="ECO:0000313" key="2">
    <source>
        <dbReference type="EMBL" id="SQA94371.1"/>
    </source>
</evidence>
<dbReference type="Proteomes" id="UP000249891">
    <property type="component" value="Unassembled WGS sequence"/>
</dbReference>
<dbReference type="AlphaFoldDB" id="A0A2X2TKL4"/>
<evidence type="ECO:0000313" key="1">
    <source>
        <dbReference type="EMBL" id="SQA78159.1"/>
    </source>
</evidence>
<protein>
    <recommendedName>
        <fullName evidence="4">YD repeat (Two copies)</fullName>
    </recommendedName>
</protein>